<dbReference type="GO" id="GO:0016758">
    <property type="term" value="F:hexosyltransferase activity"/>
    <property type="evidence" value="ECO:0007669"/>
    <property type="project" value="InterPro"/>
</dbReference>
<evidence type="ECO:0008006" key="7">
    <source>
        <dbReference type="Google" id="ProtNLM"/>
    </source>
</evidence>
<dbReference type="Pfam" id="PF03414">
    <property type="entry name" value="Glyco_transf_6"/>
    <property type="match status" value="1"/>
</dbReference>
<dbReference type="Proteomes" id="UP000886803">
    <property type="component" value="Unassembled WGS sequence"/>
</dbReference>
<evidence type="ECO:0000256" key="1">
    <source>
        <dbReference type="ARBA" id="ARBA00001936"/>
    </source>
</evidence>
<keyword evidence="3" id="KW-0328">Glycosyltransferase</keyword>
<comment type="cofactor">
    <cofactor evidence="1">
        <name>Mn(2+)</name>
        <dbReference type="ChEBI" id="CHEBI:29035"/>
    </cofactor>
</comment>
<dbReference type="InterPro" id="IPR005076">
    <property type="entry name" value="Glyco_trans_6"/>
</dbReference>
<dbReference type="SUPFAM" id="SSF53448">
    <property type="entry name" value="Nucleotide-diphospho-sugar transferases"/>
    <property type="match status" value="1"/>
</dbReference>
<reference evidence="5" key="2">
    <citation type="submission" date="2021-04" db="EMBL/GenBank/DDBJ databases">
        <authorList>
            <person name="Gilroy R."/>
        </authorList>
    </citation>
    <scope>NUCLEOTIDE SEQUENCE</scope>
    <source>
        <strain evidence="5">ChiBcec8-13705</strain>
    </source>
</reference>
<gene>
    <name evidence="5" type="ORF">H9945_07140</name>
</gene>
<dbReference type="EMBL" id="DWYG01000120">
    <property type="protein sequence ID" value="HJB42256.1"/>
    <property type="molecule type" value="Genomic_DNA"/>
</dbReference>
<name>A0A9D2M7S5_9FIRM</name>
<evidence type="ECO:0000313" key="5">
    <source>
        <dbReference type="EMBL" id="HJB42256.1"/>
    </source>
</evidence>
<proteinExistence type="inferred from homology"/>
<comment type="caution">
    <text evidence="5">The sequence shown here is derived from an EMBL/GenBank/DDBJ whole genome shotgun (WGS) entry which is preliminary data.</text>
</comment>
<dbReference type="GO" id="GO:0016020">
    <property type="term" value="C:membrane"/>
    <property type="evidence" value="ECO:0007669"/>
    <property type="project" value="InterPro"/>
</dbReference>
<dbReference type="AlphaFoldDB" id="A0A9D2M7S5"/>
<dbReference type="GO" id="GO:0031982">
    <property type="term" value="C:vesicle"/>
    <property type="evidence" value="ECO:0007669"/>
    <property type="project" value="TreeGrafter"/>
</dbReference>
<evidence type="ECO:0000256" key="3">
    <source>
        <dbReference type="ARBA" id="ARBA00022676"/>
    </source>
</evidence>
<dbReference type="GO" id="GO:0005975">
    <property type="term" value="P:carbohydrate metabolic process"/>
    <property type="evidence" value="ECO:0007669"/>
    <property type="project" value="InterPro"/>
</dbReference>
<sequence length="298" mass="34022">MPKTIAILYICTGSYRVFWPGFYENFRQNFLPELDKTFFVFTDAAQVAGEDNPDVRRIPQKALPWPYSTLQRFDAFLSQEAALAGYDYLFFANANLFCTGPVHAEEILPDAGRSLTAVCHLPYDGRNPLFHPYERRPASWAGIPYNGGTYYVAGGLNGGTAAAYLALCRELQARTREDLDRGIIARFHDESQLNRLVAEWPRRFRVLPPCFCVPEETPLPNGGDRIRVLQKSRFLDVEAVKRAPKPQNFFERKWEAFTLNWLPYLWRARDTLLRRRVTPRAATSGWQTGNYPGGEGDG</sequence>
<dbReference type="PANTHER" id="PTHR10462">
    <property type="entry name" value="GLYCOSYLTRANSFERASE-RELATED"/>
    <property type="match status" value="1"/>
</dbReference>
<dbReference type="InterPro" id="IPR029044">
    <property type="entry name" value="Nucleotide-diphossugar_trans"/>
</dbReference>
<evidence type="ECO:0000256" key="2">
    <source>
        <dbReference type="ARBA" id="ARBA00010413"/>
    </source>
</evidence>
<comment type="similarity">
    <text evidence="2">Belongs to the glycosyltransferase 6 family.</text>
</comment>
<dbReference type="PANTHER" id="PTHR10462:SF49">
    <property type="entry name" value="GLOBOSIDE ALPHA-1,3-N-ACETYLGALACTOSAMINYLTRANSFERASE 1"/>
    <property type="match status" value="1"/>
</dbReference>
<keyword evidence="4" id="KW-0808">Transferase</keyword>
<evidence type="ECO:0000313" key="6">
    <source>
        <dbReference type="Proteomes" id="UP000886803"/>
    </source>
</evidence>
<organism evidence="5 6">
    <name type="scientific">Candidatus Gemmiger avicola</name>
    <dbReference type="NCBI Taxonomy" id="2838605"/>
    <lineage>
        <taxon>Bacteria</taxon>
        <taxon>Bacillati</taxon>
        <taxon>Bacillota</taxon>
        <taxon>Clostridia</taxon>
        <taxon>Eubacteriales</taxon>
        <taxon>Gemmiger</taxon>
    </lineage>
</organism>
<protein>
    <recommendedName>
        <fullName evidence="7">Glycosyl transferase family 6</fullName>
    </recommendedName>
</protein>
<reference evidence="5" key="1">
    <citation type="journal article" date="2021" name="PeerJ">
        <title>Extensive microbial diversity within the chicken gut microbiome revealed by metagenomics and culture.</title>
        <authorList>
            <person name="Gilroy R."/>
            <person name="Ravi A."/>
            <person name="Getino M."/>
            <person name="Pursley I."/>
            <person name="Horton D.L."/>
            <person name="Alikhan N.F."/>
            <person name="Baker D."/>
            <person name="Gharbi K."/>
            <person name="Hall N."/>
            <person name="Watson M."/>
            <person name="Adriaenssens E.M."/>
            <person name="Foster-Nyarko E."/>
            <person name="Jarju S."/>
            <person name="Secka A."/>
            <person name="Antonio M."/>
            <person name="Oren A."/>
            <person name="Chaudhuri R.R."/>
            <person name="La Ragione R."/>
            <person name="Hildebrand F."/>
            <person name="Pallen M.J."/>
        </authorList>
    </citation>
    <scope>NUCLEOTIDE SEQUENCE</scope>
    <source>
        <strain evidence="5">ChiBcec8-13705</strain>
    </source>
</reference>
<dbReference type="Gene3D" id="3.90.550.10">
    <property type="entry name" value="Spore Coat Polysaccharide Biosynthesis Protein SpsA, Chain A"/>
    <property type="match status" value="1"/>
</dbReference>
<accession>A0A9D2M7S5</accession>
<evidence type="ECO:0000256" key="4">
    <source>
        <dbReference type="ARBA" id="ARBA00022679"/>
    </source>
</evidence>